<keyword evidence="5 8" id="KW-0812">Transmembrane</keyword>
<protein>
    <submittedName>
        <fullName evidence="9">APC family permease</fullName>
    </submittedName>
</protein>
<comment type="subcellular location">
    <subcellularLocation>
        <location evidence="2">Cell membrane</location>
        <topology evidence="2">Multi-pass membrane protein</topology>
    </subcellularLocation>
</comment>
<evidence type="ECO:0000313" key="9">
    <source>
        <dbReference type="EMBL" id="MCV7224747.1"/>
    </source>
</evidence>
<feature type="transmembrane region" description="Helical" evidence="8">
    <location>
        <begin position="369"/>
        <end position="396"/>
    </location>
</feature>
<dbReference type="PIRSF" id="PIRSF006060">
    <property type="entry name" value="AA_transporter"/>
    <property type="match status" value="1"/>
</dbReference>
<dbReference type="PANTHER" id="PTHR42770">
    <property type="entry name" value="AMINO ACID TRANSPORTER-RELATED"/>
    <property type="match status" value="1"/>
</dbReference>
<comment type="caution">
    <text evidence="9">The sequence shown here is derived from an EMBL/GenBank/DDBJ whole genome shotgun (WGS) entry which is preliminary data.</text>
</comment>
<feature type="transmembrane region" description="Helical" evidence="8">
    <location>
        <begin position="95"/>
        <end position="119"/>
    </location>
</feature>
<feature type="transmembrane region" description="Helical" evidence="8">
    <location>
        <begin position="205"/>
        <end position="231"/>
    </location>
</feature>
<feature type="transmembrane region" description="Helical" evidence="8">
    <location>
        <begin position="139"/>
        <end position="157"/>
    </location>
</feature>
<keyword evidence="4" id="KW-1003">Cell membrane</keyword>
<evidence type="ECO:0000256" key="5">
    <source>
        <dbReference type="ARBA" id="ARBA00022692"/>
    </source>
</evidence>
<feature type="transmembrane region" description="Helical" evidence="8">
    <location>
        <begin position="243"/>
        <end position="268"/>
    </location>
</feature>
<dbReference type="Gene3D" id="1.20.1740.10">
    <property type="entry name" value="Amino acid/polyamine transporter I"/>
    <property type="match status" value="1"/>
</dbReference>
<evidence type="ECO:0000313" key="10">
    <source>
        <dbReference type="Proteomes" id="UP001526201"/>
    </source>
</evidence>
<keyword evidence="10" id="KW-1185">Reference proteome</keyword>
<feature type="transmembrane region" description="Helical" evidence="8">
    <location>
        <begin position="54"/>
        <end position="74"/>
    </location>
</feature>
<evidence type="ECO:0000256" key="3">
    <source>
        <dbReference type="ARBA" id="ARBA00009523"/>
    </source>
</evidence>
<evidence type="ECO:0000256" key="7">
    <source>
        <dbReference type="ARBA" id="ARBA00023136"/>
    </source>
</evidence>
<evidence type="ECO:0000256" key="2">
    <source>
        <dbReference type="ARBA" id="ARBA00004651"/>
    </source>
</evidence>
<name>A0ABT3C5L6_9MYCO</name>
<feature type="transmembrane region" description="Helical" evidence="8">
    <location>
        <begin position="342"/>
        <end position="363"/>
    </location>
</feature>
<reference evidence="9 10" key="1">
    <citation type="journal article" date="2022" name="BMC Genomics">
        <title>Comparative genome analysis of mycobacteria focusing on tRNA and non-coding RNA.</title>
        <authorList>
            <person name="Behra P.R.K."/>
            <person name="Pettersson B.M.F."/>
            <person name="Ramesh M."/>
            <person name="Das S."/>
            <person name="Dasgupta S."/>
            <person name="Kirsebom L.A."/>
        </authorList>
    </citation>
    <scope>NUCLEOTIDE SEQUENCE [LARGE SCALE GENOMIC DNA]</scope>
    <source>
        <strain evidence="9 10">DSM 44078</strain>
    </source>
</reference>
<comment type="similarity">
    <text evidence="3">Belongs to the amino acid-polyamine-organocation (APC) superfamily.</text>
</comment>
<proteinExistence type="inferred from homology"/>
<feature type="transmembrane region" description="Helical" evidence="8">
    <location>
        <begin position="288"/>
        <end position="321"/>
    </location>
</feature>
<organism evidence="9 10">
    <name type="scientific">Mycolicibacterium komossense</name>
    <dbReference type="NCBI Taxonomy" id="1779"/>
    <lineage>
        <taxon>Bacteria</taxon>
        <taxon>Bacillati</taxon>
        <taxon>Actinomycetota</taxon>
        <taxon>Actinomycetes</taxon>
        <taxon>Mycobacteriales</taxon>
        <taxon>Mycobacteriaceae</taxon>
        <taxon>Mycolicibacterium</taxon>
    </lineage>
</organism>
<dbReference type="InterPro" id="IPR050367">
    <property type="entry name" value="APC_superfamily"/>
</dbReference>
<keyword evidence="6 8" id="KW-1133">Transmembrane helix</keyword>
<sequence length="482" mass="49600">MSDGAAALDVSASHGEADKTVGTIGAVSLSLAGLGPFFTMAFATGFAAKGAGGAVPMSYCLGALGAFALAYVVVKFARHHAGASGVAYTYVGAALGRLAGFVAGWTYVIAWLCGTASVLTVASVSAEAMFAHYDMQIPWFAFFLVFLAVAIAMNLLGVRLSLGWLVVIELASMAFLLAVAVFVIARGGANGNSIRPFVDVSLSATGWSGVFFGMIYGFAGFAGFEAAAALGREVKNKHVVPRAIIVSLAAAAAFYIVVTYSFAIGYGLDNADQWASDASPVDTIVSMYAGNVLAQIADALVVISAMSSALGLVTLTSRTLFEIGSHGHAPRQLARLHHRFRTPYVGIGAAAGVALFVAVALGLTAGSQVLIGFVAGATTLAFLVVYGLMAIGWIRVQVRASGSAARTRVLGITLAVFALVLLCGALYSSVVPQPPFPYNLQPVALGLTLLAAATAGWLLRARGHDLAEPEVPMTVEDMSTTP</sequence>
<gene>
    <name evidence="9" type="ORF">H7J73_01645</name>
</gene>
<comment type="function">
    <text evidence="1">Probable amino-acid or metabolite transport protein.</text>
</comment>
<dbReference type="Proteomes" id="UP001526201">
    <property type="component" value="Unassembled WGS sequence"/>
</dbReference>
<keyword evidence="7 8" id="KW-0472">Membrane</keyword>
<feature type="transmembrane region" description="Helical" evidence="8">
    <location>
        <begin position="164"/>
        <end position="185"/>
    </location>
</feature>
<dbReference type="RefSeq" id="WP_264065498.1">
    <property type="nucleotide sequence ID" value="NZ_JACKTY010000010.1"/>
</dbReference>
<evidence type="ECO:0000256" key="6">
    <source>
        <dbReference type="ARBA" id="ARBA00022989"/>
    </source>
</evidence>
<evidence type="ECO:0000256" key="1">
    <source>
        <dbReference type="ARBA" id="ARBA00002249"/>
    </source>
</evidence>
<feature type="transmembrane region" description="Helical" evidence="8">
    <location>
        <begin position="21"/>
        <end position="48"/>
    </location>
</feature>
<evidence type="ECO:0000256" key="8">
    <source>
        <dbReference type="SAM" id="Phobius"/>
    </source>
</evidence>
<dbReference type="PANTHER" id="PTHR42770:SF16">
    <property type="entry name" value="AMINO ACID PERMEASE"/>
    <property type="match status" value="1"/>
</dbReference>
<dbReference type="Pfam" id="PF13520">
    <property type="entry name" value="AA_permease_2"/>
    <property type="match status" value="1"/>
</dbReference>
<evidence type="ECO:0000256" key="4">
    <source>
        <dbReference type="ARBA" id="ARBA00022475"/>
    </source>
</evidence>
<dbReference type="InterPro" id="IPR002293">
    <property type="entry name" value="AA/rel_permease1"/>
</dbReference>
<dbReference type="EMBL" id="JACKTY010000010">
    <property type="protein sequence ID" value="MCV7224747.1"/>
    <property type="molecule type" value="Genomic_DNA"/>
</dbReference>
<accession>A0ABT3C5L6</accession>
<feature type="transmembrane region" description="Helical" evidence="8">
    <location>
        <begin position="440"/>
        <end position="459"/>
    </location>
</feature>
<feature type="transmembrane region" description="Helical" evidence="8">
    <location>
        <begin position="408"/>
        <end position="428"/>
    </location>
</feature>